<feature type="domain" description="RNase H type-1" evidence="10">
    <location>
        <begin position="295"/>
        <end position="434"/>
    </location>
</feature>
<dbReference type="SUPFAM" id="SSF53098">
    <property type="entry name" value="Ribonuclease H-like"/>
    <property type="match status" value="1"/>
</dbReference>
<accession>A0A8J4XLK3</accession>
<dbReference type="PANTHER" id="PTHR10642:SF26">
    <property type="entry name" value="RIBONUCLEASE H1"/>
    <property type="match status" value="1"/>
</dbReference>
<sequence length="691" mass="74805">MKGLFLLLVVVVVVVVVKAQQVVFPGQPSGGGCDCQPIIACASDFELTTGRDSTTTMQESLNLLTDKCEEIGFTLSQTKTKAMAKTRNAPLDTLRLQGQNVEWVATQRYLGVIVARNNGCKAEIQHLKDKCRARNRILRAMSWKGMGASGTVILSAYKSLVRSLVDYASPVLLHITTTDAKSLETIQNEALRTILGVPKWTKTENMRAETQLHNHHEGHRGQGRWLKTAIETLQHSGVAWEAINTAVIPLERNATAPWEATLITTVVRPPRRKKRDCLPVELRQEGLQNIQGVREPYAAVYYTDGSTDPAEGRSGAAFVCKMGGEDPVATATRVHTASARTSDFSSSTQTELTAISMALDHAHSLNTLIVTDSMTAIACINKQDTENTHLTHAIRAAVKAIHNMGRSVTITWVASHVGITGNEEADALAKQATMNEAVTVVIPRTLRQLKGHCEARAEAQRRRVHEQEAGRGSTSARWYTDVAAGCLLPPQRPLSRLCEVITQDCTLGDGSDGVCCPADGGVNIGERMAMPVLLETLYTRMHQRPGAAAGVGSSMLGSNTRELFSEAAPSVGQTPWTWQPYPGLGGRGLSSLAALEQNQIQTNNFLDRGTPESNHLHHFRITPEARAMDKSAWAIVSASLSMAAEMSLSPREGGRGTPKRAVSDTALRDQCPRRLAAATQEADSAPPTGLQ</sequence>
<dbReference type="CDD" id="cd09276">
    <property type="entry name" value="Rnase_HI_RT_non_LTR"/>
    <property type="match status" value="1"/>
</dbReference>
<dbReference type="PROSITE" id="PS51257">
    <property type="entry name" value="PROKAR_LIPOPROTEIN"/>
    <property type="match status" value="1"/>
</dbReference>
<evidence type="ECO:0000256" key="7">
    <source>
        <dbReference type="ARBA" id="ARBA00022801"/>
    </source>
</evidence>
<feature type="region of interest" description="Disordered" evidence="8">
    <location>
        <begin position="646"/>
        <end position="691"/>
    </location>
</feature>
<dbReference type="Pfam" id="PF00075">
    <property type="entry name" value="RNase_H"/>
    <property type="match status" value="1"/>
</dbReference>
<evidence type="ECO:0000256" key="4">
    <source>
        <dbReference type="ARBA" id="ARBA00022722"/>
    </source>
</evidence>
<dbReference type="EMBL" id="JACEEZ010024856">
    <property type="protein sequence ID" value="KAG0707418.1"/>
    <property type="molecule type" value="Genomic_DNA"/>
</dbReference>
<evidence type="ECO:0000256" key="2">
    <source>
        <dbReference type="ARBA" id="ARBA00005300"/>
    </source>
</evidence>
<dbReference type="GO" id="GO:0003676">
    <property type="term" value="F:nucleic acid binding"/>
    <property type="evidence" value="ECO:0007669"/>
    <property type="project" value="InterPro"/>
</dbReference>
<dbReference type="AlphaFoldDB" id="A0A8J4XLK3"/>
<dbReference type="InterPro" id="IPR012337">
    <property type="entry name" value="RNaseH-like_sf"/>
</dbReference>
<comment type="similarity">
    <text evidence="2">Belongs to the RNase H family.</text>
</comment>
<feature type="signal peptide" evidence="9">
    <location>
        <begin position="1"/>
        <end position="19"/>
    </location>
</feature>
<dbReference type="InterPro" id="IPR050092">
    <property type="entry name" value="RNase_H"/>
</dbReference>
<evidence type="ECO:0000313" key="12">
    <source>
        <dbReference type="Proteomes" id="UP000770661"/>
    </source>
</evidence>
<dbReference type="PANTHER" id="PTHR10642">
    <property type="entry name" value="RIBONUCLEASE H1"/>
    <property type="match status" value="1"/>
</dbReference>
<dbReference type="GO" id="GO:0004523">
    <property type="term" value="F:RNA-DNA hybrid ribonuclease activity"/>
    <property type="evidence" value="ECO:0007669"/>
    <property type="project" value="UniProtKB-EC"/>
</dbReference>
<comment type="catalytic activity">
    <reaction evidence="1">
        <text>Endonucleolytic cleavage to 5'-phosphomonoester.</text>
        <dbReference type="EC" id="3.1.26.4"/>
    </reaction>
</comment>
<dbReference type="GO" id="GO:0043137">
    <property type="term" value="P:DNA replication, removal of RNA primer"/>
    <property type="evidence" value="ECO:0007669"/>
    <property type="project" value="TreeGrafter"/>
</dbReference>
<evidence type="ECO:0000256" key="6">
    <source>
        <dbReference type="ARBA" id="ARBA00022759"/>
    </source>
</evidence>
<proteinExistence type="inferred from homology"/>
<keyword evidence="4" id="KW-0540">Nuclease</keyword>
<evidence type="ECO:0000256" key="8">
    <source>
        <dbReference type="SAM" id="MobiDB-lite"/>
    </source>
</evidence>
<keyword evidence="7" id="KW-0378">Hydrolase</keyword>
<dbReference type="EC" id="3.1.26.4" evidence="3"/>
<dbReference type="GO" id="GO:0046872">
    <property type="term" value="F:metal ion binding"/>
    <property type="evidence" value="ECO:0007669"/>
    <property type="project" value="UniProtKB-KW"/>
</dbReference>
<reference evidence="11" key="1">
    <citation type="submission" date="2020-07" db="EMBL/GenBank/DDBJ databases">
        <title>The High-quality genome of the commercially important snow crab, Chionoecetes opilio.</title>
        <authorList>
            <person name="Jeong J.-H."/>
            <person name="Ryu S."/>
        </authorList>
    </citation>
    <scope>NUCLEOTIDE SEQUENCE</scope>
    <source>
        <strain evidence="11">MADBK_172401_WGS</strain>
        <tissue evidence="11">Digestive gland</tissue>
    </source>
</reference>
<organism evidence="11 12">
    <name type="scientific">Chionoecetes opilio</name>
    <name type="common">Atlantic snow crab</name>
    <name type="synonym">Cancer opilio</name>
    <dbReference type="NCBI Taxonomy" id="41210"/>
    <lineage>
        <taxon>Eukaryota</taxon>
        <taxon>Metazoa</taxon>
        <taxon>Ecdysozoa</taxon>
        <taxon>Arthropoda</taxon>
        <taxon>Crustacea</taxon>
        <taxon>Multicrustacea</taxon>
        <taxon>Malacostraca</taxon>
        <taxon>Eumalacostraca</taxon>
        <taxon>Eucarida</taxon>
        <taxon>Decapoda</taxon>
        <taxon>Pleocyemata</taxon>
        <taxon>Brachyura</taxon>
        <taxon>Eubrachyura</taxon>
        <taxon>Majoidea</taxon>
        <taxon>Majidae</taxon>
        <taxon>Chionoecetes</taxon>
    </lineage>
</organism>
<comment type="caution">
    <text evidence="11">The sequence shown here is derived from an EMBL/GenBank/DDBJ whole genome shotgun (WGS) entry which is preliminary data.</text>
</comment>
<evidence type="ECO:0000313" key="11">
    <source>
        <dbReference type="EMBL" id="KAG0707418.1"/>
    </source>
</evidence>
<keyword evidence="6" id="KW-0255">Endonuclease</keyword>
<dbReference type="PROSITE" id="PS50879">
    <property type="entry name" value="RNASE_H_1"/>
    <property type="match status" value="1"/>
</dbReference>
<evidence type="ECO:0000259" key="10">
    <source>
        <dbReference type="PROSITE" id="PS50879"/>
    </source>
</evidence>
<dbReference type="InterPro" id="IPR002156">
    <property type="entry name" value="RNaseH_domain"/>
</dbReference>
<dbReference type="InterPro" id="IPR036397">
    <property type="entry name" value="RNaseH_sf"/>
</dbReference>
<feature type="chain" id="PRO_5035280083" description="ribonuclease H" evidence="9">
    <location>
        <begin position="20"/>
        <end position="691"/>
    </location>
</feature>
<keyword evidence="9" id="KW-0732">Signal</keyword>
<evidence type="ECO:0000256" key="9">
    <source>
        <dbReference type="SAM" id="SignalP"/>
    </source>
</evidence>
<keyword evidence="5" id="KW-0479">Metal-binding</keyword>
<dbReference type="OrthoDB" id="6378051at2759"/>
<protein>
    <recommendedName>
        <fullName evidence="3">ribonuclease H</fullName>
        <ecNumber evidence="3">3.1.26.4</ecNumber>
    </recommendedName>
</protein>
<evidence type="ECO:0000256" key="3">
    <source>
        <dbReference type="ARBA" id="ARBA00012180"/>
    </source>
</evidence>
<keyword evidence="12" id="KW-1185">Reference proteome</keyword>
<gene>
    <name evidence="11" type="ORF">GWK47_024170</name>
</gene>
<evidence type="ECO:0000256" key="1">
    <source>
        <dbReference type="ARBA" id="ARBA00000077"/>
    </source>
</evidence>
<dbReference type="Gene3D" id="3.30.420.10">
    <property type="entry name" value="Ribonuclease H-like superfamily/Ribonuclease H"/>
    <property type="match status" value="1"/>
</dbReference>
<dbReference type="Proteomes" id="UP000770661">
    <property type="component" value="Unassembled WGS sequence"/>
</dbReference>
<evidence type="ECO:0000256" key="5">
    <source>
        <dbReference type="ARBA" id="ARBA00022723"/>
    </source>
</evidence>
<name>A0A8J4XLK3_CHIOP</name>